<evidence type="ECO:0000259" key="1">
    <source>
        <dbReference type="SMART" id="SM00829"/>
    </source>
</evidence>
<feature type="domain" description="Enoyl reductase (ER)" evidence="1">
    <location>
        <begin position="15"/>
        <end position="331"/>
    </location>
</feature>
<name>A0A940P436_9ENTE</name>
<dbReference type="InterPro" id="IPR013154">
    <property type="entry name" value="ADH-like_N"/>
</dbReference>
<dbReference type="RefSeq" id="WP_209526875.1">
    <property type="nucleotide sequence ID" value="NZ_JAEEGA010000005.1"/>
</dbReference>
<dbReference type="Proteomes" id="UP000674938">
    <property type="component" value="Unassembled WGS sequence"/>
</dbReference>
<dbReference type="NCBIfam" id="TIGR02823">
    <property type="entry name" value="oxido_YhdH"/>
    <property type="match status" value="1"/>
</dbReference>
<dbReference type="InterPro" id="IPR020843">
    <property type="entry name" value="ER"/>
</dbReference>
<dbReference type="SMART" id="SM00829">
    <property type="entry name" value="PKS_ER"/>
    <property type="match status" value="1"/>
</dbReference>
<protein>
    <submittedName>
        <fullName evidence="2">YhdH/YhfP family quinone oxidoreductase</fullName>
    </submittedName>
</protein>
<sequence length="335" mass="35669">MKNFNALWLEKNQEGAVLATCRQTELAELSAGEVVIKVAYSSVNFKDALASQETSGVVRQYPIIPGIDLSGTIIEAGSSNFKLGQAVLVTGYGLGVSHSGGYSEVARVPAEWVIPLPSGLSLKDAMILGTAGLTAALSVNALEKQGLRQNKEAEILVTGASGGVGSLAIGILKTLGYDNITALSRKKKQSAAYFSELGVKAVVAADDISPDKQRPLMKQVYNFVLDTVGGHQLEMIIPQIAYDGSISLCGNAGGIAFSSTVLPYILRGINILGIDSVNISNERRLYIWNRLATDMMPAEIQQFAKNEIVLEELPIAFQQLLAGTMTGRNLVRVSP</sequence>
<dbReference type="InterPro" id="IPR011032">
    <property type="entry name" value="GroES-like_sf"/>
</dbReference>
<reference evidence="2" key="1">
    <citation type="submission" date="2020-12" db="EMBL/GenBank/DDBJ databases">
        <title>Vagococcus allomyrinae sp. nov. and Enterococcus lavae sp. nov., isolated from the larvae of Allomyrina dichotoma.</title>
        <authorList>
            <person name="Lee S.D."/>
        </authorList>
    </citation>
    <scope>NUCLEOTIDE SEQUENCE</scope>
    <source>
        <strain evidence="2">BWB3-3</strain>
    </source>
</reference>
<dbReference type="PANTHER" id="PTHR43677:SF1">
    <property type="entry name" value="ACRYLYL-COA REDUCTASE ACUI-RELATED"/>
    <property type="match status" value="1"/>
</dbReference>
<organism evidence="2 3">
    <name type="scientific">Vagococcus allomyrinae</name>
    <dbReference type="NCBI Taxonomy" id="2794353"/>
    <lineage>
        <taxon>Bacteria</taxon>
        <taxon>Bacillati</taxon>
        <taxon>Bacillota</taxon>
        <taxon>Bacilli</taxon>
        <taxon>Lactobacillales</taxon>
        <taxon>Enterococcaceae</taxon>
        <taxon>Vagococcus</taxon>
    </lineage>
</organism>
<gene>
    <name evidence="2" type="ORF">I6N95_09195</name>
</gene>
<dbReference type="SUPFAM" id="SSF51735">
    <property type="entry name" value="NAD(P)-binding Rossmann-fold domains"/>
    <property type="match status" value="1"/>
</dbReference>
<dbReference type="InterPro" id="IPR013149">
    <property type="entry name" value="ADH-like_C"/>
</dbReference>
<dbReference type="CDD" id="cd05280">
    <property type="entry name" value="MDR_yhdh_yhfp"/>
    <property type="match status" value="1"/>
</dbReference>
<dbReference type="InterPro" id="IPR051397">
    <property type="entry name" value="Zn-ADH-like_protein"/>
</dbReference>
<dbReference type="Gene3D" id="3.40.50.720">
    <property type="entry name" value="NAD(P)-binding Rossmann-like Domain"/>
    <property type="match status" value="1"/>
</dbReference>
<dbReference type="AlphaFoldDB" id="A0A940P436"/>
<dbReference type="Pfam" id="PF08240">
    <property type="entry name" value="ADH_N"/>
    <property type="match status" value="1"/>
</dbReference>
<dbReference type="Pfam" id="PF00107">
    <property type="entry name" value="ADH_zinc_N"/>
    <property type="match status" value="1"/>
</dbReference>
<keyword evidence="3" id="KW-1185">Reference proteome</keyword>
<accession>A0A940P436</accession>
<dbReference type="InterPro" id="IPR014188">
    <property type="entry name" value="Acrylyl-CoA_reductase_AcuI"/>
</dbReference>
<dbReference type="PANTHER" id="PTHR43677">
    <property type="entry name" value="SHORT-CHAIN DEHYDROGENASE/REDUCTASE"/>
    <property type="match status" value="1"/>
</dbReference>
<dbReference type="GO" id="GO:0043957">
    <property type="term" value="F:acryloyl-CoA reductase (NADPH) activity"/>
    <property type="evidence" value="ECO:0007669"/>
    <property type="project" value="TreeGrafter"/>
</dbReference>
<comment type="caution">
    <text evidence="2">The sequence shown here is derived from an EMBL/GenBank/DDBJ whole genome shotgun (WGS) entry which is preliminary data.</text>
</comment>
<evidence type="ECO:0000313" key="2">
    <source>
        <dbReference type="EMBL" id="MBP1041179.1"/>
    </source>
</evidence>
<dbReference type="SUPFAM" id="SSF50129">
    <property type="entry name" value="GroES-like"/>
    <property type="match status" value="1"/>
</dbReference>
<dbReference type="InterPro" id="IPR036291">
    <property type="entry name" value="NAD(P)-bd_dom_sf"/>
</dbReference>
<proteinExistence type="predicted"/>
<dbReference type="Gene3D" id="3.90.180.10">
    <property type="entry name" value="Medium-chain alcohol dehydrogenases, catalytic domain"/>
    <property type="match status" value="1"/>
</dbReference>
<evidence type="ECO:0000313" key="3">
    <source>
        <dbReference type="Proteomes" id="UP000674938"/>
    </source>
</evidence>
<dbReference type="EMBL" id="JAEEGA010000005">
    <property type="protein sequence ID" value="MBP1041179.1"/>
    <property type="molecule type" value="Genomic_DNA"/>
</dbReference>